<dbReference type="RefSeq" id="WP_407844352.1">
    <property type="nucleotide sequence ID" value="NZ_BAAFSG010000001.1"/>
</dbReference>
<dbReference type="EMBL" id="BAAFSG010000001">
    <property type="protein sequence ID" value="GAB1253591.1"/>
    <property type="molecule type" value="Genomic_DNA"/>
</dbReference>
<keyword evidence="2" id="KW-1185">Reference proteome</keyword>
<gene>
    <name evidence="1" type="ORF">Defa_10780</name>
</gene>
<name>A0ABQ0E762_9BACT</name>
<proteinExistence type="predicted"/>
<evidence type="ECO:0000313" key="2">
    <source>
        <dbReference type="Proteomes" id="UP001628192"/>
    </source>
</evidence>
<protein>
    <submittedName>
        <fullName evidence="1">Uncharacterized protein</fullName>
    </submittedName>
</protein>
<evidence type="ECO:0000313" key="1">
    <source>
        <dbReference type="EMBL" id="GAB1253591.1"/>
    </source>
</evidence>
<comment type="caution">
    <text evidence="1">The sequence shown here is derived from an EMBL/GenBank/DDBJ whole genome shotgun (WGS) entry which is preliminary data.</text>
</comment>
<accession>A0ABQ0E762</accession>
<dbReference type="Proteomes" id="UP001628192">
    <property type="component" value="Unassembled WGS sequence"/>
</dbReference>
<reference evidence="1 2" key="1">
    <citation type="journal article" date="2025" name="Int. J. Syst. Evol. Microbiol.">
        <title>Desulfovibrio falkowii sp. nov., Porphyromonas miyakawae sp. nov., Mediterraneibacter flintii sp. nov. and Owariibacterium komagatae gen. nov., sp. nov., isolated from human faeces.</title>
        <authorList>
            <person name="Hamaguchi T."/>
            <person name="Ohara M."/>
            <person name="Hisatomi A."/>
            <person name="Sekiguchi K."/>
            <person name="Takeda J.I."/>
            <person name="Ueyama J."/>
            <person name="Ito M."/>
            <person name="Nishiwaki H."/>
            <person name="Ogi T."/>
            <person name="Hirayama M."/>
            <person name="Ohkuma M."/>
            <person name="Sakamoto M."/>
            <person name="Ohno K."/>
        </authorList>
    </citation>
    <scope>NUCLEOTIDE SEQUENCE [LARGE SCALE GENOMIC DNA]</scope>
    <source>
        <strain evidence="1 2">13CB8C</strain>
    </source>
</reference>
<sequence>MIGYTPERDYQYVVINQRLRTLHAEIVDSVVDNIEQLCARRVPVDAENGLLELNDNLFISIVISRCFLSPAGTRRWKIRFDMGLHPDITVAVRMDCHNEAIQDYYILPSLEFSHGSMKLLDNNAGMLDSFRADNLDYLLHLSINIPLDNVNLPKLVPPEGRDFLG</sequence>
<organism evidence="1 2">
    <name type="scientific">Desulfovibrio falkowii</name>
    <dbReference type="NCBI Taxonomy" id="3136602"/>
    <lineage>
        <taxon>Bacteria</taxon>
        <taxon>Pseudomonadati</taxon>
        <taxon>Thermodesulfobacteriota</taxon>
        <taxon>Desulfovibrionia</taxon>
        <taxon>Desulfovibrionales</taxon>
        <taxon>Desulfovibrionaceae</taxon>
        <taxon>Desulfovibrio</taxon>
    </lineage>
</organism>